<comment type="caution">
    <text evidence="6">Lacks conserved residue(s) required for the propagation of feature annotation.</text>
</comment>
<dbReference type="InterPro" id="IPR012795">
    <property type="entry name" value="tRNA_Ile_lys_synt_N"/>
</dbReference>
<sequence>MALLQALLAAREAGSSGDATAPGRIAAAKGEIHVAHFDHCQRGEESTADAAWVRALCARLGVKYHQGQWCSAEHAPSPPPRASEAVLRGSRRRFLVETANQIGARCIVLAHHADDQAETVLFRALRGAGLHGLSGIRPFVSVHRGLTIVRPLLAIPRADLLAYLANLGSEYRIDSTNATTEATRNWIRQVLLPAAEERFPAAAEALGRLAEQAAEHHALIVEQAAQLCDVALLTQAKSTEAPATLLVLRAGVLRAAPEPIAREALRILWRRAGWPEQAMTATHWRALGEWATQAKREVFLPVLPSGIVGEIAGEHLRLIRAEETDRCD</sequence>
<dbReference type="Proteomes" id="UP000318995">
    <property type="component" value="Unassembled WGS sequence"/>
</dbReference>
<evidence type="ECO:0000256" key="4">
    <source>
        <dbReference type="ARBA" id="ARBA00022840"/>
    </source>
</evidence>
<evidence type="ECO:0000256" key="5">
    <source>
        <dbReference type="ARBA" id="ARBA00048539"/>
    </source>
</evidence>
<dbReference type="NCBIfam" id="TIGR02432">
    <property type="entry name" value="lysidine_TilS_N"/>
    <property type="match status" value="1"/>
</dbReference>
<dbReference type="InterPro" id="IPR014729">
    <property type="entry name" value="Rossmann-like_a/b/a_fold"/>
</dbReference>
<keyword evidence="1 6" id="KW-0436">Ligase</keyword>
<evidence type="ECO:0000256" key="3">
    <source>
        <dbReference type="ARBA" id="ARBA00022741"/>
    </source>
</evidence>
<keyword evidence="6" id="KW-0963">Cytoplasm</keyword>
<dbReference type="SUPFAM" id="SSF52402">
    <property type="entry name" value="Adenine nucleotide alpha hydrolases-like"/>
    <property type="match status" value="1"/>
</dbReference>
<dbReference type="GO" id="GO:0006400">
    <property type="term" value="P:tRNA modification"/>
    <property type="evidence" value="ECO:0007669"/>
    <property type="project" value="UniProtKB-UniRule"/>
</dbReference>
<comment type="function">
    <text evidence="6">Ligates lysine onto the cytidine present at position 34 of the AUA codon-specific tRNA(Ile) that contains the anticodon CAU, in an ATP-dependent manner. Cytidine is converted to lysidine, thus changing the amino acid specificity of the tRNA from methionine to isoleucine.</text>
</comment>
<protein>
    <recommendedName>
        <fullName evidence="6">tRNA(Ile)-lysidine synthase</fullName>
        <ecNumber evidence="6">6.3.4.19</ecNumber>
    </recommendedName>
    <alternativeName>
        <fullName evidence="6">tRNA(Ile)-2-lysyl-cytidine synthase</fullName>
    </alternativeName>
    <alternativeName>
        <fullName evidence="6">tRNA(Ile)-lysidine synthetase</fullName>
    </alternativeName>
</protein>
<keyword evidence="2 6" id="KW-0819">tRNA processing</keyword>
<dbReference type="Gene3D" id="3.40.50.620">
    <property type="entry name" value="HUPs"/>
    <property type="match status" value="1"/>
</dbReference>
<evidence type="ECO:0000256" key="1">
    <source>
        <dbReference type="ARBA" id="ARBA00022598"/>
    </source>
</evidence>
<organism evidence="8 9">
    <name type="scientific">Botrimarina hoheduenensis</name>
    <dbReference type="NCBI Taxonomy" id="2528000"/>
    <lineage>
        <taxon>Bacteria</taxon>
        <taxon>Pseudomonadati</taxon>
        <taxon>Planctomycetota</taxon>
        <taxon>Planctomycetia</taxon>
        <taxon>Pirellulales</taxon>
        <taxon>Lacipirellulaceae</taxon>
        <taxon>Botrimarina</taxon>
    </lineage>
</organism>
<dbReference type="Pfam" id="PF01171">
    <property type="entry name" value="ATP_bind_3"/>
    <property type="match status" value="1"/>
</dbReference>
<keyword evidence="4" id="KW-0067">ATP-binding</keyword>
<evidence type="ECO:0000256" key="2">
    <source>
        <dbReference type="ARBA" id="ARBA00022694"/>
    </source>
</evidence>
<dbReference type="GO" id="GO:0005524">
    <property type="term" value="F:ATP binding"/>
    <property type="evidence" value="ECO:0007669"/>
    <property type="project" value="UniProtKB-KW"/>
</dbReference>
<evidence type="ECO:0000313" key="8">
    <source>
        <dbReference type="EMBL" id="TWT41589.1"/>
    </source>
</evidence>
<dbReference type="HAMAP" id="MF_01161">
    <property type="entry name" value="tRNA_Ile_lys_synt"/>
    <property type="match status" value="1"/>
</dbReference>
<keyword evidence="3" id="KW-0547">Nucleotide-binding</keyword>
<keyword evidence="9" id="KW-1185">Reference proteome</keyword>
<dbReference type="EC" id="6.3.4.19" evidence="6"/>
<dbReference type="EMBL" id="SJPH01000008">
    <property type="protein sequence ID" value="TWT41589.1"/>
    <property type="molecule type" value="Genomic_DNA"/>
</dbReference>
<proteinExistence type="inferred from homology"/>
<dbReference type="PANTHER" id="PTHR43033:SF1">
    <property type="entry name" value="TRNA(ILE)-LYSIDINE SYNTHASE-RELATED"/>
    <property type="match status" value="1"/>
</dbReference>
<accession>A0A5C5VV95</accession>
<evidence type="ECO:0000313" key="9">
    <source>
        <dbReference type="Proteomes" id="UP000318995"/>
    </source>
</evidence>
<comment type="catalytic activity">
    <reaction evidence="5 6">
        <text>cytidine(34) in tRNA(Ile2) + L-lysine + ATP = lysidine(34) in tRNA(Ile2) + AMP + diphosphate + H(+)</text>
        <dbReference type="Rhea" id="RHEA:43744"/>
        <dbReference type="Rhea" id="RHEA-COMP:10625"/>
        <dbReference type="Rhea" id="RHEA-COMP:10670"/>
        <dbReference type="ChEBI" id="CHEBI:15378"/>
        <dbReference type="ChEBI" id="CHEBI:30616"/>
        <dbReference type="ChEBI" id="CHEBI:32551"/>
        <dbReference type="ChEBI" id="CHEBI:33019"/>
        <dbReference type="ChEBI" id="CHEBI:82748"/>
        <dbReference type="ChEBI" id="CHEBI:83665"/>
        <dbReference type="ChEBI" id="CHEBI:456215"/>
        <dbReference type="EC" id="6.3.4.19"/>
    </reaction>
</comment>
<dbReference type="CDD" id="cd01992">
    <property type="entry name" value="TilS_N"/>
    <property type="match status" value="1"/>
</dbReference>
<dbReference type="GO" id="GO:0005737">
    <property type="term" value="C:cytoplasm"/>
    <property type="evidence" value="ECO:0007669"/>
    <property type="project" value="UniProtKB-SubCell"/>
</dbReference>
<evidence type="ECO:0000259" key="7">
    <source>
        <dbReference type="Pfam" id="PF01171"/>
    </source>
</evidence>
<dbReference type="InterPro" id="IPR012094">
    <property type="entry name" value="tRNA_Ile_lys_synt"/>
</dbReference>
<feature type="domain" description="tRNA(Ile)-lysidine/2-thiocytidine synthase N-terminal" evidence="7">
    <location>
        <begin position="30"/>
        <end position="189"/>
    </location>
</feature>
<comment type="similarity">
    <text evidence="6">Belongs to the tRNA(Ile)-lysidine synthase family.</text>
</comment>
<dbReference type="AlphaFoldDB" id="A0A5C5VV95"/>
<comment type="caution">
    <text evidence="8">The sequence shown here is derived from an EMBL/GenBank/DDBJ whole genome shotgun (WGS) entry which is preliminary data.</text>
</comment>
<name>A0A5C5VV95_9BACT</name>
<reference evidence="8 9" key="1">
    <citation type="submission" date="2019-02" db="EMBL/GenBank/DDBJ databases">
        <title>Deep-cultivation of Planctomycetes and their phenomic and genomic characterization uncovers novel biology.</title>
        <authorList>
            <person name="Wiegand S."/>
            <person name="Jogler M."/>
            <person name="Boedeker C."/>
            <person name="Pinto D."/>
            <person name="Vollmers J."/>
            <person name="Rivas-Marin E."/>
            <person name="Kohn T."/>
            <person name="Peeters S.H."/>
            <person name="Heuer A."/>
            <person name="Rast P."/>
            <person name="Oberbeckmann S."/>
            <person name="Bunk B."/>
            <person name="Jeske O."/>
            <person name="Meyerdierks A."/>
            <person name="Storesund J.E."/>
            <person name="Kallscheuer N."/>
            <person name="Luecker S."/>
            <person name="Lage O.M."/>
            <person name="Pohl T."/>
            <person name="Merkel B.J."/>
            <person name="Hornburger P."/>
            <person name="Mueller R.-W."/>
            <person name="Bruemmer F."/>
            <person name="Labrenz M."/>
            <person name="Spormann A.M."/>
            <person name="Op Den Camp H."/>
            <person name="Overmann J."/>
            <person name="Amann R."/>
            <person name="Jetten M.S.M."/>
            <person name="Mascher T."/>
            <person name="Medema M.H."/>
            <person name="Devos D.P."/>
            <person name="Kaster A.-K."/>
            <person name="Ovreas L."/>
            <person name="Rohde M."/>
            <person name="Galperin M.Y."/>
            <person name="Jogler C."/>
        </authorList>
    </citation>
    <scope>NUCLEOTIDE SEQUENCE [LARGE SCALE GENOMIC DNA]</scope>
    <source>
        <strain evidence="8 9">Pla111</strain>
    </source>
</reference>
<comment type="subcellular location">
    <subcellularLocation>
        <location evidence="6">Cytoplasm</location>
    </subcellularLocation>
</comment>
<dbReference type="InterPro" id="IPR011063">
    <property type="entry name" value="TilS/TtcA_N"/>
</dbReference>
<gene>
    <name evidence="6 8" type="primary">tilS</name>
    <name evidence="8" type="ORF">Pla111_29660</name>
</gene>
<dbReference type="PANTHER" id="PTHR43033">
    <property type="entry name" value="TRNA(ILE)-LYSIDINE SYNTHASE-RELATED"/>
    <property type="match status" value="1"/>
</dbReference>
<dbReference type="GO" id="GO:0032267">
    <property type="term" value="F:tRNA(Ile)-lysidine synthase activity"/>
    <property type="evidence" value="ECO:0007669"/>
    <property type="project" value="UniProtKB-EC"/>
</dbReference>
<evidence type="ECO:0000256" key="6">
    <source>
        <dbReference type="HAMAP-Rule" id="MF_01161"/>
    </source>
</evidence>